<accession>I4B704</accession>
<dbReference type="Pfam" id="PF00112">
    <property type="entry name" value="Peptidase_C1"/>
    <property type="match status" value="1"/>
</dbReference>
<dbReference type="InterPro" id="IPR036116">
    <property type="entry name" value="FN3_sf"/>
</dbReference>
<gene>
    <name evidence="3" type="ordered locus">Turpa_2419</name>
</gene>
<dbReference type="OrthoDB" id="3648721at2"/>
<dbReference type="KEGG" id="tpx:Turpa_2419"/>
<feature type="chain" id="PRO_5003685981" evidence="1">
    <location>
        <begin position="24"/>
        <end position="786"/>
    </location>
</feature>
<dbReference type="CDD" id="cd02619">
    <property type="entry name" value="Peptidase_C1"/>
    <property type="match status" value="1"/>
</dbReference>
<dbReference type="Gene3D" id="3.90.70.10">
    <property type="entry name" value="Cysteine proteinases"/>
    <property type="match status" value="1"/>
</dbReference>
<evidence type="ECO:0000313" key="4">
    <source>
        <dbReference type="Proteomes" id="UP000006048"/>
    </source>
</evidence>
<dbReference type="STRING" id="869212.Turpa_2419"/>
<keyword evidence="4" id="KW-1185">Reference proteome</keyword>
<dbReference type="GO" id="GO:0006508">
    <property type="term" value="P:proteolysis"/>
    <property type="evidence" value="ECO:0007669"/>
    <property type="project" value="InterPro"/>
</dbReference>
<evidence type="ECO:0000256" key="1">
    <source>
        <dbReference type="SAM" id="SignalP"/>
    </source>
</evidence>
<dbReference type="InterPro" id="IPR038765">
    <property type="entry name" value="Papain-like_cys_pep_sf"/>
</dbReference>
<keyword evidence="1" id="KW-0732">Signal</keyword>
<dbReference type="SMART" id="SM00060">
    <property type="entry name" value="FN3"/>
    <property type="match status" value="1"/>
</dbReference>
<dbReference type="RefSeq" id="WP_014803567.1">
    <property type="nucleotide sequence ID" value="NC_018020.1"/>
</dbReference>
<dbReference type="InterPro" id="IPR000668">
    <property type="entry name" value="Peptidase_C1A_C"/>
</dbReference>
<feature type="signal peptide" evidence="1">
    <location>
        <begin position="1"/>
        <end position="23"/>
    </location>
</feature>
<organism evidence="3 4">
    <name type="scientific">Turneriella parva (strain ATCC BAA-1111 / DSM 21527 / NCTC 11395 / H)</name>
    <name type="common">Leptospira parva</name>
    <dbReference type="NCBI Taxonomy" id="869212"/>
    <lineage>
        <taxon>Bacteria</taxon>
        <taxon>Pseudomonadati</taxon>
        <taxon>Spirochaetota</taxon>
        <taxon>Spirochaetia</taxon>
        <taxon>Leptospirales</taxon>
        <taxon>Leptospiraceae</taxon>
        <taxon>Turneriella</taxon>
    </lineage>
</organism>
<evidence type="ECO:0000313" key="3">
    <source>
        <dbReference type="EMBL" id="AFM13061.1"/>
    </source>
</evidence>
<dbReference type="EMBL" id="CP002959">
    <property type="protein sequence ID" value="AFM13061.1"/>
    <property type="molecule type" value="Genomic_DNA"/>
</dbReference>
<proteinExistence type="predicted"/>
<protein>
    <submittedName>
        <fullName evidence="3">Fibronectin type III domain protein</fullName>
    </submittedName>
</protein>
<dbReference type="CDD" id="cd00063">
    <property type="entry name" value="FN3"/>
    <property type="match status" value="1"/>
</dbReference>
<dbReference type="SUPFAM" id="SSF49265">
    <property type="entry name" value="Fibronectin type III"/>
    <property type="match status" value="1"/>
</dbReference>
<dbReference type="InterPro" id="IPR003961">
    <property type="entry name" value="FN3_dom"/>
</dbReference>
<dbReference type="PROSITE" id="PS50853">
    <property type="entry name" value="FN3"/>
    <property type="match status" value="1"/>
</dbReference>
<dbReference type="AlphaFoldDB" id="I4B704"/>
<dbReference type="HOGENOM" id="CLU_351534_0_0_12"/>
<feature type="domain" description="Fibronectin type-III" evidence="2">
    <location>
        <begin position="304"/>
        <end position="394"/>
    </location>
</feature>
<name>I4B704_TURPD</name>
<reference evidence="3 4" key="1">
    <citation type="submission" date="2012-06" db="EMBL/GenBank/DDBJ databases">
        <title>The complete chromosome of genome of Turneriella parva DSM 21527.</title>
        <authorList>
            <consortium name="US DOE Joint Genome Institute (JGI-PGF)"/>
            <person name="Lucas S."/>
            <person name="Han J."/>
            <person name="Lapidus A."/>
            <person name="Bruce D."/>
            <person name="Goodwin L."/>
            <person name="Pitluck S."/>
            <person name="Peters L."/>
            <person name="Kyrpides N."/>
            <person name="Mavromatis K."/>
            <person name="Ivanova N."/>
            <person name="Mikhailova N."/>
            <person name="Chertkov O."/>
            <person name="Detter J.C."/>
            <person name="Tapia R."/>
            <person name="Han C."/>
            <person name="Land M."/>
            <person name="Hauser L."/>
            <person name="Markowitz V."/>
            <person name="Cheng J.-F."/>
            <person name="Hugenholtz P."/>
            <person name="Woyke T."/>
            <person name="Wu D."/>
            <person name="Gronow S."/>
            <person name="Wellnitz S."/>
            <person name="Brambilla E."/>
            <person name="Klenk H.-P."/>
            <person name="Eisen J.A."/>
        </authorList>
    </citation>
    <scope>NUCLEOTIDE SEQUENCE [LARGE SCALE GENOMIC DNA]</scope>
    <source>
        <strain evidence="4">ATCC BAA-1111 / DSM 21527 / NCTC 11395 / H</strain>
    </source>
</reference>
<dbReference type="GO" id="GO:0008234">
    <property type="term" value="F:cysteine-type peptidase activity"/>
    <property type="evidence" value="ECO:0007669"/>
    <property type="project" value="InterPro"/>
</dbReference>
<dbReference type="SMART" id="SM00645">
    <property type="entry name" value="Pept_C1"/>
    <property type="match status" value="1"/>
</dbReference>
<evidence type="ECO:0000259" key="2">
    <source>
        <dbReference type="PROSITE" id="PS50853"/>
    </source>
</evidence>
<dbReference type="Gene3D" id="2.60.40.10">
    <property type="entry name" value="Immunoglobulins"/>
    <property type="match status" value="4"/>
</dbReference>
<dbReference type="Proteomes" id="UP000006048">
    <property type="component" value="Chromosome"/>
</dbReference>
<dbReference type="InterPro" id="IPR013783">
    <property type="entry name" value="Ig-like_fold"/>
</dbReference>
<dbReference type="SUPFAM" id="SSF54001">
    <property type="entry name" value="Cysteine proteinases"/>
    <property type="match status" value="1"/>
</dbReference>
<sequence>MKPFFISAALVLVMFTAGGPASTEPAVETRNEGYLPEPPEVYDRIPVSDSAFIRHRGLPSRVDLAQFFPPPGKQGKQGSCVGWATTYALKSYHEKRKRNHDFGPHVQEAGGRGENVFSPAWTYNQVNKGKDRGAHIPHALDLLVERGAVTWAEWPYNVADFKKQPTSAQLKTAAQYRAKGYETVPAHDTEALKAELANGQPMVIGVNSGPDRWKCCRNESVYDGYTVANKNGHAMVLIGYDDNKRSPKGHRGAFKIMDSDGNNWGTNGYGWVSYEFAQQFFYAAYALRDWQPQGDAPIGEKLSPPKNLRASQGTESDSITVTWAASTGALGYQVLRSDSADGSFGQISETAETHFKDYSIDSGRNYYYRIVALNETEKTSADESLVASGYAAEQKILGAVQGLKGELLPNGQIRLSWQGVELATSYKVTKENFASGAFTTIATPRGTTHTDIRPAAGPNTYAVIAIGRSDEAPPSASITVEGKSGMPGRVEGLQASAGVFADKIQLTWTAVPGADRYWVVRFNASSGLWQEAGYVKTNAFSDSSPEAKSGTVQAYSVRAISGIQAGPAALPARGHANTNVNRTGKPPLAPANLKATATKTGVLLQFAKVADAADYLVFRKAPGESNWNFIAATKTPRFSHELDVSGKLFFYAVRARGTNGVESELSKPIGFSLATDKSLFKTRSAHALLPTGALNGSYAGNFYGANGKQVDFTLEIRAAGVGSEILFMHSGRTFKTQVAGITEPHRILASGFEIAAAKGNFNRLFISCRQKPACGQPFRDTATRVR</sequence>